<evidence type="ECO:0000259" key="7">
    <source>
        <dbReference type="Pfam" id="PF04542"/>
    </source>
</evidence>
<keyword evidence="3 6" id="KW-0731">Sigma factor</keyword>
<dbReference type="InterPro" id="IPR014284">
    <property type="entry name" value="RNA_pol_sigma-70_dom"/>
</dbReference>
<dbReference type="InterPro" id="IPR013249">
    <property type="entry name" value="RNA_pol_sigma70_r4_t2"/>
</dbReference>
<dbReference type="Pfam" id="PF04542">
    <property type="entry name" value="Sigma70_r2"/>
    <property type="match status" value="1"/>
</dbReference>
<keyword evidence="2 6" id="KW-0805">Transcription regulation</keyword>
<evidence type="ECO:0000256" key="4">
    <source>
        <dbReference type="ARBA" id="ARBA00023125"/>
    </source>
</evidence>
<name>A0A8E6B6A5_9BACT</name>
<dbReference type="CDD" id="cd06171">
    <property type="entry name" value="Sigma70_r4"/>
    <property type="match status" value="1"/>
</dbReference>
<feature type="domain" description="RNA polymerase sigma-70 region 2" evidence="7">
    <location>
        <begin position="34"/>
        <end position="101"/>
    </location>
</feature>
<dbReference type="PANTHER" id="PTHR43133:SF8">
    <property type="entry name" value="RNA POLYMERASE SIGMA FACTOR HI_1459-RELATED"/>
    <property type="match status" value="1"/>
</dbReference>
<keyword evidence="10" id="KW-1185">Reference proteome</keyword>
<evidence type="ECO:0000256" key="2">
    <source>
        <dbReference type="ARBA" id="ARBA00023015"/>
    </source>
</evidence>
<dbReference type="SUPFAM" id="SSF88946">
    <property type="entry name" value="Sigma2 domain of RNA polymerase sigma factors"/>
    <property type="match status" value="1"/>
</dbReference>
<reference evidence="9" key="1">
    <citation type="submission" date="2021-05" db="EMBL/GenBank/DDBJ databases">
        <title>Complete genome sequence of the cellulolytic planctomycete Telmatocola sphagniphila SP2T and characterization of the first cellulase from planctomycetes.</title>
        <authorList>
            <person name="Rakitin A.L."/>
            <person name="Beletsky A.V."/>
            <person name="Naumoff D.G."/>
            <person name="Kulichevskaya I.S."/>
            <person name="Mardanov A.V."/>
            <person name="Ravin N.V."/>
            <person name="Dedysh S.N."/>
        </authorList>
    </citation>
    <scope>NUCLEOTIDE SEQUENCE</scope>
    <source>
        <strain evidence="9">SP2T</strain>
    </source>
</reference>
<comment type="similarity">
    <text evidence="1 6">Belongs to the sigma-70 factor family. ECF subfamily.</text>
</comment>
<proteinExistence type="inferred from homology"/>
<dbReference type="GO" id="GO:0003677">
    <property type="term" value="F:DNA binding"/>
    <property type="evidence" value="ECO:0007669"/>
    <property type="project" value="UniProtKB-KW"/>
</dbReference>
<evidence type="ECO:0000313" key="9">
    <source>
        <dbReference type="EMBL" id="QVL32177.1"/>
    </source>
</evidence>
<dbReference type="Gene3D" id="1.10.1740.10">
    <property type="match status" value="1"/>
</dbReference>
<dbReference type="Gene3D" id="1.10.10.10">
    <property type="entry name" value="Winged helix-like DNA-binding domain superfamily/Winged helix DNA-binding domain"/>
    <property type="match status" value="1"/>
</dbReference>
<dbReference type="AlphaFoldDB" id="A0A8E6B6A5"/>
<dbReference type="Proteomes" id="UP000676194">
    <property type="component" value="Chromosome"/>
</dbReference>
<dbReference type="RefSeq" id="WP_213496882.1">
    <property type="nucleotide sequence ID" value="NZ_CP074694.1"/>
</dbReference>
<dbReference type="GO" id="GO:0006352">
    <property type="term" value="P:DNA-templated transcription initiation"/>
    <property type="evidence" value="ECO:0007669"/>
    <property type="project" value="InterPro"/>
</dbReference>
<sequence length="218" mass="25132">MPIGNTSAQMALRDPGIRLMLRVRDDDPLAFGELVEEYQHRVVGVMYHILGDKQEAEDLAQEAFLRVYRNRKKYRPKAKFATWLFTIANNLALNAIRDRKKRHTVPLGPTDSQALNLAPVNRLEQNRHPAPTQNLQHTELTDRIREALNELNERQKIAVILNKFEEMSYEEIGEVMQLSVKAVKSLLSRARAKLREVLQPYIYMDGERAPETGDADEE</sequence>
<gene>
    <name evidence="9" type="ORF">KIH39_25630</name>
</gene>
<dbReference type="GO" id="GO:0016987">
    <property type="term" value="F:sigma factor activity"/>
    <property type="evidence" value="ECO:0007669"/>
    <property type="project" value="UniProtKB-KW"/>
</dbReference>
<evidence type="ECO:0000256" key="5">
    <source>
        <dbReference type="ARBA" id="ARBA00023163"/>
    </source>
</evidence>
<dbReference type="InterPro" id="IPR039425">
    <property type="entry name" value="RNA_pol_sigma-70-like"/>
</dbReference>
<evidence type="ECO:0000256" key="1">
    <source>
        <dbReference type="ARBA" id="ARBA00010641"/>
    </source>
</evidence>
<evidence type="ECO:0000259" key="8">
    <source>
        <dbReference type="Pfam" id="PF08281"/>
    </source>
</evidence>
<organism evidence="9 10">
    <name type="scientific">Telmatocola sphagniphila</name>
    <dbReference type="NCBI Taxonomy" id="1123043"/>
    <lineage>
        <taxon>Bacteria</taxon>
        <taxon>Pseudomonadati</taxon>
        <taxon>Planctomycetota</taxon>
        <taxon>Planctomycetia</taxon>
        <taxon>Gemmatales</taxon>
        <taxon>Gemmataceae</taxon>
    </lineage>
</organism>
<dbReference type="InterPro" id="IPR013325">
    <property type="entry name" value="RNA_pol_sigma_r2"/>
</dbReference>
<evidence type="ECO:0000256" key="3">
    <source>
        <dbReference type="ARBA" id="ARBA00023082"/>
    </source>
</evidence>
<dbReference type="NCBIfam" id="TIGR02937">
    <property type="entry name" value="sigma70-ECF"/>
    <property type="match status" value="1"/>
</dbReference>
<evidence type="ECO:0000256" key="6">
    <source>
        <dbReference type="RuleBase" id="RU000716"/>
    </source>
</evidence>
<dbReference type="InterPro" id="IPR013324">
    <property type="entry name" value="RNA_pol_sigma_r3/r4-like"/>
</dbReference>
<dbReference type="SUPFAM" id="SSF88659">
    <property type="entry name" value="Sigma3 and sigma4 domains of RNA polymerase sigma factors"/>
    <property type="match status" value="1"/>
</dbReference>
<protein>
    <recommendedName>
        <fullName evidence="6">RNA polymerase sigma factor</fullName>
    </recommendedName>
</protein>
<dbReference type="PANTHER" id="PTHR43133">
    <property type="entry name" value="RNA POLYMERASE ECF-TYPE SIGMA FACTO"/>
    <property type="match status" value="1"/>
</dbReference>
<keyword evidence="5 6" id="KW-0804">Transcription</keyword>
<dbReference type="InterPro" id="IPR007627">
    <property type="entry name" value="RNA_pol_sigma70_r2"/>
</dbReference>
<feature type="domain" description="RNA polymerase sigma factor 70 region 4 type 2" evidence="8">
    <location>
        <begin position="142"/>
        <end position="194"/>
    </location>
</feature>
<dbReference type="Pfam" id="PF08281">
    <property type="entry name" value="Sigma70_r4_2"/>
    <property type="match status" value="1"/>
</dbReference>
<dbReference type="PROSITE" id="PS01063">
    <property type="entry name" value="SIGMA70_ECF"/>
    <property type="match status" value="1"/>
</dbReference>
<accession>A0A8E6B6A5</accession>
<dbReference type="EMBL" id="CP074694">
    <property type="protein sequence ID" value="QVL32177.1"/>
    <property type="molecule type" value="Genomic_DNA"/>
</dbReference>
<keyword evidence="4 6" id="KW-0238">DNA-binding</keyword>
<dbReference type="KEGG" id="tsph:KIH39_25630"/>
<dbReference type="InterPro" id="IPR000838">
    <property type="entry name" value="RNA_pol_sigma70_ECF_CS"/>
</dbReference>
<dbReference type="InterPro" id="IPR036388">
    <property type="entry name" value="WH-like_DNA-bd_sf"/>
</dbReference>
<evidence type="ECO:0000313" key="10">
    <source>
        <dbReference type="Proteomes" id="UP000676194"/>
    </source>
</evidence>